<gene>
    <name evidence="2" type="ORF">ACH5RR_009568</name>
</gene>
<evidence type="ECO:0000313" key="2">
    <source>
        <dbReference type="EMBL" id="KAL3530246.1"/>
    </source>
</evidence>
<feature type="compositionally biased region" description="Basic and acidic residues" evidence="1">
    <location>
        <begin position="146"/>
        <end position="168"/>
    </location>
</feature>
<feature type="compositionally biased region" description="Polar residues" evidence="1">
    <location>
        <begin position="60"/>
        <end position="86"/>
    </location>
</feature>
<feature type="region of interest" description="Disordered" evidence="1">
    <location>
        <begin position="26"/>
        <end position="200"/>
    </location>
</feature>
<name>A0ABD3AGY0_9GENT</name>
<feature type="compositionally biased region" description="Polar residues" evidence="1">
    <location>
        <begin position="103"/>
        <end position="126"/>
    </location>
</feature>
<protein>
    <submittedName>
        <fullName evidence="2">Uncharacterized protein</fullName>
    </submittedName>
</protein>
<dbReference type="EMBL" id="JBJUIK010000004">
    <property type="protein sequence ID" value="KAL3530246.1"/>
    <property type="molecule type" value="Genomic_DNA"/>
</dbReference>
<evidence type="ECO:0000313" key="3">
    <source>
        <dbReference type="Proteomes" id="UP001630127"/>
    </source>
</evidence>
<organism evidence="2 3">
    <name type="scientific">Cinchona calisaya</name>
    <dbReference type="NCBI Taxonomy" id="153742"/>
    <lineage>
        <taxon>Eukaryota</taxon>
        <taxon>Viridiplantae</taxon>
        <taxon>Streptophyta</taxon>
        <taxon>Embryophyta</taxon>
        <taxon>Tracheophyta</taxon>
        <taxon>Spermatophyta</taxon>
        <taxon>Magnoliopsida</taxon>
        <taxon>eudicotyledons</taxon>
        <taxon>Gunneridae</taxon>
        <taxon>Pentapetalae</taxon>
        <taxon>asterids</taxon>
        <taxon>lamiids</taxon>
        <taxon>Gentianales</taxon>
        <taxon>Rubiaceae</taxon>
        <taxon>Cinchonoideae</taxon>
        <taxon>Cinchoneae</taxon>
        <taxon>Cinchona</taxon>
    </lineage>
</organism>
<reference evidence="2 3" key="1">
    <citation type="submission" date="2024-11" db="EMBL/GenBank/DDBJ databases">
        <title>A near-complete genome assembly of Cinchona calisaya.</title>
        <authorList>
            <person name="Lian D.C."/>
            <person name="Zhao X.W."/>
            <person name="Wei L."/>
        </authorList>
    </citation>
    <scope>NUCLEOTIDE SEQUENCE [LARGE SCALE GENOMIC DNA]</scope>
    <source>
        <tissue evidence="2">Nenye</tissue>
    </source>
</reference>
<dbReference type="Proteomes" id="UP001630127">
    <property type="component" value="Unassembled WGS sequence"/>
</dbReference>
<evidence type="ECO:0000256" key="1">
    <source>
        <dbReference type="SAM" id="MobiDB-lite"/>
    </source>
</evidence>
<sequence length="200" mass="20802">MGRACHISRREGQRCRSSAHEWPHFLVSSANPSSPPAMAAASPPTLGGGGGPEPAPAGGDSTQPISAPSSQEDQVSASASGSSPDANQHGPLYSRQDRAGPSDFQTFSESQKSRFSAISMSSTQDLGSEVRRESDAGVVNVTGMMEHLETGENRRNDHRSVSNGHEDSLSPGEPNQQRAEIAGMTEDSVQAPCAASSASN</sequence>
<dbReference type="AlphaFoldDB" id="A0ABD3AGY0"/>
<keyword evidence="3" id="KW-1185">Reference proteome</keyword>
<proteinExistence type="predicted"/>
<comment type="caution">
    <text evidence="2">The sequence shown here is derived from an EMBL/GenBank/DDBJ whole genome shotgun (WGS) entry which is preliminary data.</text>
</comment>
<accession>A0ABD3AGY0</accession>
<feature type="compositionally biased region" description="Low complexity" evidence="1">
    <location>
        <begin position="28"/>
        <end position="45"/>
    </location>
</feature>